<accession>A0A084H1L6</accession>
<protein>
    <submittedName>
        <fullName evidence="2">Membrane protein</fullName>
    </submittedName>
</protein>
<evidence type="ECO:0000313" key="3">
    <source>
        <dbReference type="Proteomes" id="UP000028549"/>
    </source>
</evidence>
<keyword evidence="1" id="KW-0472">Membrane</keyword>
<name>A0A084H1L6_METID</name>
<feature type="transmembrane region" description="Helical" evidence="1">
    <location>
        <begin position="31"/>
        <end position="49"/>
    </location>
</feature>
<dbReference type="RefSeq" id="WP_029565143.1">
    <property type="nucleotide sequence ID" value="NZ_CP176757.1"/>
</dbReference>
<evidence type="ECO:0000256" key="1">
    <source>
        <dbReference type="SAM" id="Phobius"/>
    </source>
</evidence>
<dbReference type="EMBL" id="JNVC02000001">
    <property type="protein sequence ID" value="KEZ53478.1"/>
    <property type="molecule type" value="Genomic_DNA"/>
</dbReference>
<gene>
    <name evidence="2" type="ORF">GS18_0200335</name>
</gene>
<dbReference type="Proteomes" id="UP000028549">
    <property type="component" value="Unassembled WGS sequence"/>
</dbReference>
<proteinExistence type="predicted"/>
<organism evidence="2 3">
    <name type="scientific">Metabacillus indicus</name>
    <name type="common">Bacillus indicus</name>
    <dbReference type="NCBI Taxonomy" id="246786"/>
    <lineage>
        <taxon>Bacteria</taxon>
        <taxon>Bacillati</taxon>
        <taxon>Bacillota</taxon>
        <taxon>Bacilli</taxon>
        <taxon>Bacillales</taxon>
        <taxon>Bacillaceae</taxon>
        <taxon>Metabacillus</taxon>
    </lineage>
</organism>
<dbReference type="AlphaFoldDB" id="A0A084H1L6"/>
<dbReference type="STRING" id="246786.GS18_0200335"/>
<sequence>MNNRIPLLISIVILLISFFLNVLGLMEMFPLLISSPLLFISIFVTLYFVNHRNTFKGF</sequence>
<keyword evidence="1" id="KW-1133">Transmembrane helix</keyword>
<comment type="caution">
    <text evidence="2">The sequence shown here is derived from an EMBL/GenBank/DDBJ whole genome shotgun (WGS) entry which is preliminary data.</text>
</comment>
<evidence type="ECO:0000313" key="2">
    <source>
        <dbReference type="EMBL" id="KEZ53478.1"/>
    </source>
</evidence>
<feature type="transmembrane region" description="Helical" evidence="1">
    <location>
        <begin position="7"/>
        <end position="25"/>
    </location>
</feature>
<reference evidence="2 3" key="1">
    <citation type="journal article" date="2005" name="Int. J. Syst. Evol. Microbiol.">
        <title>Bacillus cibi sp. nov., isolated from jeotgal, a traditional Korean fermented seafood.</title>
        <authorList>
            <person name="Yoon J.H."/>
            <person name="Lee C.H."/>
            <person name="Oh T.K."/>
        </authorList>
    </citation>
    <scope>NUCLEOTIDE SEQUENCE [LARGE SCALE GENOMIC DNA]</scope>
    <source>
        <strain evidence="2 3">DSM 16189</strain>
    </source>
</reference>
<keyword evidence="3" id="KW-1185">Reference proteome</keyword>
<keyword evidence="1" id="KW-0812">Transmembrane</keyword>